<reference evidence="1" key="1">
    <citation type="submission" date="2023-01" db="EMBL/GenBank/DDBJ databases">
        <title>Human gut microbiome strain richness.</title>
        <authorList>
            <person name="Chen-Liaw A."/>
        </authorList>
    </citation>
    <scope>NUCLEOTIDE SEQUENCE</scope>
    <source>
        <strain evidence="1">1001287st1_F4_1001285I_161205</strain>
    </source>
</reference>
<dbReference type="EMBL" id="JAQLWV010000050">
    <property type="protein sequence ID" value="MDB7935645.1"/>
    <property type="molecule type" value="Genomic_DNA"/>
</dbReference>
<evidence type="ECO:0000313" key="2">
    <source>
        <dbReference type="Proteomes" id="UP001211173"/>
    </source>
</evidence>
<protein>
    <submittedName>
        <fullName evidence="1">Uncharacterized protein</fullName>
    </submittedName>
</protein>
<comment type="caution">
    <text evidence="1">The sequence shown here is derived from an EMBL/GenBank/DDBJ whole genome shotgun (WGS) entry which is preliminary data.</text>
</comment>
<dbReference type="RefSeq" id="WP_009260037.1">
    <property type="nucleotide sequence ID" value="NZ_BAABXT010000001.1"/>
</dbReference>
<gene>
    <name evidence="1" type="ORF">PNE06_21405</name>
</gene>
<dbReference type="Proteomes" id="UP001211173">
    <property type="component" value="Unassembled WGS sequence"/>
</dbReference>
<dbReference type="AlphaFoldDB" id="A0AAW6CQK5"/>
<name>A0AAW6CQK5_FLAPL</name>
<sequence length="86" mass="10005">MIDRRHPIAHADRLIWQVAFLTDEIGNAVAQKLDILRFKAASRYFLKQMVFGFLPKPLQIMLVVVIDGLTRQGVQEVWERLCLKPM</sequence>
<organism evidence="1 2">
    <name type="scientific">Flavonifractor plautii</name>
    <name type="common">Fusobacterium plautii</name>
    <dbReference type="NCBI Taxonomy" id="292800"/>
    <lineage>
        <taxon>Bacteria</taxon>
        <taxon>Bacillati</taxon>
        <taxon>Bacillota</taxon>
        <taxon>Clostridia</taxon>
        <taxon>Eubacteriales</taxon>
        <taxon>Oscillospiraceae</taxon>
        <taxon>Flavonifractor</taxon>
    </lineage>
</organism>
<accession>A0AAW6CQK5</accession>
<proteinExistence type="predicted"/>
<evidence type="ECO:0000313" key="1">
    <source>
        <dbReference type="EMBL" id="MDB7935645.1"/>
    </source>
</evidence>